<dbReference type="Proteomes" id="UP000502933">
    <property type="component" value="Segment"/>
</dbReference>
<evidence type="ECO:0000313" key="16">
    <source>
        <dbReference type="Proteomes" id="UP000500872"/>
    </source>
</evidence>
<dbReference type="EMBL" id="MN913970">
    <property type="protein sequence ID" value="QID21277.1"/>
    <property type="molecule type" value="Genomic_DNA"/>
</dbReference>
<dbReference type="EMBL" id="MN270974">
    <property type="protein sequence ID" value="QIM07960.1"/>
    <property type="molecule type" value="Genomic_DNA"/>
</dbReference>
<dbReference type="EMBL" id="MN270972">
    <property type="protein sequence ID" value="QIM07494.1"/>
    <property type="molecule type" value="Genomic_DNA"/>
</dbReference>
<evidence type="ECO:0000313" key="9">
    <source>
        <dbReference type="EMBL" id="QIM08195.1"/>
    </source>
</evidence>
<sequence length="89" mass="9924">MPTVKPSLAFNPVLWIITDGFPSILVLCSSCTERMALMHASSKPYGLKPSCCRTRNLRTNSSTPGYNPPCLKKNFHALKRIEINIDRSS</sequence>
<organism evidence="1">
    <name type="scientific">African swine fever virus</name>
    <name type="common">ASFV</name>
    <dbReference type="NCBI Taxonomy" id="10497"/>
    <lineage>
        <taxon>Viruses</taxon>
        <taxon>Varidnaviria</taxon>
        <taxon>Bamfordvirae</taxon>
        <taxon>Nucleocytoviricota</taxon>
        <taxon>Pokkesviricetes</taxon>
        <taxon>Asfuvirales</taxon>
        <taxon>Asfarviridae</taxon>
        <taxon>Asfivirus</taxon>
        <taxon>Asfivirus haemorrhagiae</taxon>
    </lineage>
</organism>
<dbReference type="Proteomes" id="UP000502885">
    <property type="component" value="Segment"/>
</dbReference>
<dbReference type="Proteomes" id="UP000500898">
    <property type="component" value="Segment"/>
</dbReference>
<evidence type="ECO:0000313" key="13">
    <source>
        <dbReference type="EMBL" id="QIM09127.1"/>
    </source>
</evidence>
<dbReference type="KEGG" id="vg:41902173"/>
<dbReference type="EMBL" id="MN270973">
    <property type="protein sequence ID" value="QIM07727.1"/>
    <property type="molecule type" value="Genomic_DNA"/>
</dbReference>
<evidence type="ECO:0000313" key="15">
    <source>
        <dbReference type="Proteomes" id="UP000500690"/>
    </source>
</evidence>
<dbReference type="EMBL" id="MN270978">
    <property type="protein sequence ID" value="QIM08894.1"/>
    <property type="molecule type" value="Genomic_DNA"/>
</dbReference>
<organismHost>
    <name type="scientific">Phacochoerus africanus</name>
    <name type="common">Warthog</name>
    <dbReference type="NCBI Taxonomy" id="41426"/>
</organismHost>
<gene>
    <name evidence="1" type="primary">URF42</name>
    <name evidence="3" type="synonym">URF042</name>
    <name evidence="1" type="ORF">AFSV47Ss_0148</name>
</gene>
<dbReference type="Proteomes" id="UP000501465">
    <property type="component" value="Segment"/>
</dbReference>
<dbReference type="EMBL" id="MN270977">
    <property type="protein sequence ID" value="QIM08661.1"/>
    <property type="molecule type" value="Genomic_DNA"/>
</dbReference>
<evidence type="ECO:0000313" key="2">
    <source>
        <dbReference type="EMBL" id="QID21277.1"/>
    </source>
</evidence>
<evidence type="ECO:0000313" key="14">
    <source>
        <dbReference type="EMBL" id="QIM09360.1"/>
    </source>
</evidence>
<organismHost>
    <name type="scientific">Potamochoerus larvatus</name>
    <name type="common">Bushpig</name>
    <dbReference type="NCBI Taxonomy" id="273792"/>
</organismHost>
<dbReference type="Proteomes" id="UP000503066">
    <property type="component" value="Genome"/>
</dbReference>
<evidence type="ECO:0000313" key="7">
    <source>
        <dbReference type="EMBL" id="QIM07727.1"/>
    </source>
</evidence>
<evidence type="ECO:0000313" key="17">
    <source>
        <dbReference type="Proteomes" id="UP000500898"/>
    </source>
</evidence>
<reference evidence="1" key="1">
    <citation type="journal article" date="2016" name="Genome Announc.">
        <title>Complete genome sequence of an African swine fever virus isolate from Sardinia, Italy.</title>
        <authorList>
            <person name="Granberg F."/>
            <person name="Torresi C."/>
            <person name="Oggiano A."/>
            <person name="Malmberg M."/>
            <person name="Iscaro C."/>
            <person name="De Mia G.M."/>
            <person name="Sandor B."/>
        </authorList>
    </citation>
    <scope>NUCLEOTIDE SEQUENCE [LARGE SCALE GENOMIC DNA]</scope>
    <source>
        <strain evidence="1">47/Ss/2008</strain>
    </source>
</reference>
<dbReference type="EMBL" id="MN270976">
    <property type="protein sequence ID" value="QIM08428.1"/>
    <property type="molecule type" value="Genomic_DNA"/>
</dbReference>
<dbReference type="Proteomes" id="UP000501683">
    <property type="component" value="Segment"/>
</dbReference>
<dbReference type="Proteomes" id="UP000501487">
    <property type="component" value="Segment"/>
</dbReference>
<reference evidence="2" key="2">
    <citation type="journal article" date="2020" name="Microbiol. Resour. Announc.">
        <title>Coding-Complete Genome Sequence of an African Swine Fever Virus Strain Liv13/33 Isolate from Experimental Transmission between Pigs and Ornithodoros moubata Ticks.</title>
        <authorList>
            <person name="Chastagner A."/>
            <person name="Pereira de Oliveira R."/>
            <person name="Hutet E."/>
            <person name="Le Dimna M."/>
            <person name="Paboeuf F."/>
            <person name="Lucas P."/>
            <person name="Blanchard Y."/>
            <person name="Dixon L."/>
            <person name="Vial L."/>
            <person name="Le Potier M.F."/>
        </authorList>
    </citation>
    <scope>NUCLEOTIDE SEQUENCE</scope>
    <source>
        <strain evidence="2">Liv13/33</strain>
    </source>
</reference>
<dbReference type="EMBL" id="MN270970">
    <property type="protein sequence ID" value="QIM07024.1"/>
    <property type="molecule type" value="Genomic_DNA"/>
</dbReference>
<proteinExistence type="predicted"/>
<organismHost>
    <name type="scientific">Ornithodoros moubata</name>
    <name type="common">Soft tick</name>
    <name type="synonym">Argasid tick</name>
    <dbReference type="NCBI Taxonomy" id="6938"/>
</organismHost>
<organismHost>
    <name type="scientific">Phacochoerus aethiopicus</name>
    <name type="common">Warthog</name>
    <dbReference type="NCBI Taxonomy" id="85517"/>
</organismHost>
<dbReference type="EMBL" id="MN270975">
    <property type="protein sequence ID" value="QIM08195.1"/>
    <property type="molecule type" value="Genomic_DNA"/>
</dbReference>
<dbReference type="EMBL" id="MN270971">
    <property type="protein sequence ID" value="QIM07259.1"/>
    <property type="molecule type" value="Genomic_DNA"/>
</dbReference>
<accession>A0A3G1EV56</accession>
<dbReference type="EMBL" id="KX354450">
    <property type="protein sequence ID" value="AOO54453.1"/>
    <property type="molecule type" value="Genomic_DNA"/>
</dbReference>
<dbReference type="EMBL" id="MN270980">
    <property type="protein sequence ID" value="QIM09360.1"/>
    <property type="molecule type" value="Genomic_DNA"/>
</dbReference>
<dbReference type="GeneID" id="41902173"/>
<dbReference type="RefSeq" id="YP_009703365.1">
    <property type="nucleotide sequence ID" value="NC_044955.1"/>
</dbReference>
<evidence type="ECO:0000313" key="4">
    <source>
        <dbReference type="EMBL" id="QIM07024.1"/>
    </source>
</evidence>
<dbReference type="Proteomes" id="UP000501235">
    <property type="component" value="Segment"/>
</dbReference>
<reference evidence="15 17" key="3">
    <citation type="journal article" date="2020" name="Transbound. Emerg. Dis.">
        <title>The evolution of African swine fever virus in Sardinia (1978 to 2014) as revealed by whole genome sequencing and comparative analysis.</title>
        <authorList>
            <person name="Torresi C."/>
            <person name="Fiori M."/>
            <person name="Bertolotti L."/>
            <person name="Floris M."/>
            <person name="Colitti B."/>
            <person name="Giammarioli M."/>
            <person name="Dei Giudici S."/>
            <person name="Oggiano A."/>
            <person name="Malmberg M."/>
            <person name="De Mia G.M."/>
            <person name="Belak S."/>
            <person name="Granberg F."/>
        </authorList>
    </citation>
    <scope>NUCLEOTIDE SEQUENCE [LARGE SCALE GENOMIC DNA]</scope>
    <source>
        <strain evidence="5">139/Nu/1981</strain>
        <strain evidence="6">140/Or/1985</strain>
        <strain evidence="8">141/Nu/1990</strain>
        <strain evidence="9">142/Nu/1995</strain>
        <strain evidence="14">22653/Ca/2014</strain>
        <strain evidence="11">26/Ss/2004</strain>
        <strain evidence="3">56/Ca/1978</strain>
        <strain evidence="4">57/Ca/1979</strain>
        <strain evidence="10">60/Nu/1997</strain>
        <strain evidence="12">72407/Ss/2005</strain>
        <strain evidence="7">85/Ca/1985</strain>
        <strain evidence="13">97/Ot/2012</strain>
    </source>
</reference>
<name>A0A3G1EV56_ASF</name>
<dbReference type="Proteomes" id="UP000266411">
    <property type="component" value="Segment"/>
</dbReference>
<dbReference type="EMBL" id="MN270979">
    <property type="protein sequence ID" value="QIM09127.1"/>
    <property type="molecule type" value="Genomic_DNA"/>
</dbReference>
<organismHost>
    <name type="scientific">Ornithodoros</name>
    <name type="common">relapsing fever ticks</name>
    <dbReference type="NCBI Taxonomy" id="6937"/>
</organismHost>
<protein>
    <submittedName>
        <fullName evidence="1">Uncharacterized protein</fullName>
    </submittedName>
</protein>
<dbReference type="Proteomes" id="UP000503294">
    <property type="component" value="Segment"/>
</dbReference>
<evidence type="ECO:0000313" key="1">
    <source>
        <dbReference type="EMBL" id="AOO54453.1"/>
    </source>
</evidence>
<evidence type="ECO:0000313" key="10">
    <source>
        <dbReference type="EMBL" id="QIM08428.1"/>
    </source>
</evidence>
<dbReference type="Proteomes" id="UP000502695">
    <property type="component" value="Segment"/>
</dbReference>
<evidence type="ECO:0000313" key="11">
    <source>
        <dbReference type="EMBL" id="QIM08661.1"/>
    </source>
</evidence>
<dbReference type="Proteomes" id="UP000500872">
    <property type="component" value="Segment"/>
</dbReference>
<evidence type="ECO:0000313" key="5">
    <source>
        <dbReference type="EMBL" id="QIM07259.1"/>
    </source>
</evidence>
<evidence type="ECO:0000313" key="12">
    <source>
        <dbReference type="EMBL" id="QIM08894.1"/>
    </source>
</evidence>
<dbReference type="Proteomes" id="UP000500690">
    <property type="component" value="Segment"/>
</dbReference>
<organismHost>
    <name type="scientific">Sus scrofa</name>
    <name type="common">Pig</name>
    <dbReference type="NCBI Taxonomy" id="9823"/>
</organismHost>
<dbReference type="EMBL" id="MN270969">
    <property type="protein sequence ID" value="QIM06789.1"/>
    <property type="molecule type" value="Genomic_DNA"/>
</dbReference>
<dbReference type="Proteomes" id="UP000501990">
    <property type="component" value="Segment"/>
</dbReference>
<evidence type="ECO:0000313" key="3">
    <source>
        <dbReference type="EMBL" id="QIM06789.1"/>
    </source>
</evidence>
<evidence type="ECO:0000313" key="8">
    <source>
        <dbReference type="EMBL" id="QIM07960.1"/>
    </source>
</evidence>
<evidence type="ECO:0000313" key="6">
    <source>
        <dbReference type="EMBL" id="QIM07494.1"/>
    </source>
</evidence>
<reference evidence="16" key="4">
    <citation type="submission" date="2020-01" db="EMBL/GenBank/DDBJ databases">
        <authorList>
            <person name="Chastagner A."/>
            <person name="Le Potier M.-F."/>
            <person name="Pereira de Oliveira R."/>
        </authorList>
    </citation>
    <scope>NUCLEOTIDE SEQUENCE [LARGE SCALE GENOMIC DNA]</scope>
    <source>
        <strain evidence="16">Liv13/33</strain>
    </source>
</reference>